<comment type="caution">
    <text evidence="1">The sequence shown here is derived from an EMBL/GenBank/DDBJ whole genome shotgun (WGS) entry which is preliminary data.</text>
</comment>
<organism evidence="1 2">
    <name type="scientific">Geodia barretti</name>
    <name type="common">Barrett's horny sponge</name>
    <dbReference type="NCBI Taxonomy" id="519541"/>
    <lineage>
        <taxon>Eukaryota</taxon>
        <taxon>Metazoa</taxon>
        <taxon>Porifera</taxon>
        <taxon>Demospongiae</taxon>
        <taxon>Heteroscleromorpha</taxon>
        <taxon>Tetractinellida</taxon>
        <taxon>Astrophorina</taxon>
        <taxon>Geodiidae</taxon>
        <taxon>Geodia</taxon>
    </lineage>
</organism>
<sequence length="73" mass="8747">MQHREIGPPIKVLHIPFLTTHLFYKVATMLKCDQLIIMYIRYQSRSVKCLWLLEETNYINRPNKDLGNIQQKC</sequence>
<name>A0AA35TR94_GEOBA</name>
<evidence type="ECO:0000313" key="2">
    <source>
        <dbReference type="Proteomes" id="UP001174909"/>
    </source>
</evidence>
<reference evidence="1" key="1">
    <citation type="submission" date="2023-03" db="EMBL/GenBank/DDBJ databases">
        <authorList>
            <person name="Steffen K."/>
            <person name="Cardenas P."/>
        </authorList>
    </citation>
    <scope>NUCLEOTIDE SEQUENCE</scope>
</reference>
<accession>A0AA35TR94</accession>
<dbReference type="AlphaFoldDB" id="A0AA35TR94"/>
<gene>
    <name evidence="1" type="ORF">GBAR_LOCUS28993</name>
</gene>
<dbReference type="EMBL" id="CASHTH010004060">
    <property type="protein sequence ID" value="CAI8053000.1"/>
    <property type="molecule type" value="Genomic_DNA"/>
</dbReference>
<dbReference type="Proteomes" id="UP001174909">
    <property type="component" value="Unassembled WGS sequence"/>
</dbReference>
<protein>
    <submittedName>
        <fullName evidence="1">Uncharacterized protein</fullName>
    </submittedName>
</protein>
<keyword evidence="2" id="KW-1185">Reference proteome</keyword>
<evidence type="ECO:0000313" key="1">
    <source>
        <dbReference type="EMBL" id="CAI8053000.1"/>
    </source>
</evidence>
<proteinExistence type="predicted"/>